<reference evidence="3 4" key="1">
    <citation type="submission" date="2024-10" db="EMBL/GenBank/DDBJ databases">
        <authorList>
            <person name="Ratan Roy A."/>
            <person name="Morales Sandoval P.H."/>
            <person name="De Los Santos Villalobos S."/>
            <person name="Chakraborty S."/>
            <person name="Mukherjee J."/>
        </authorList>
    </citation>
    <scope>NUCLEOTIDE SEQUENCE [LARGE SCALE GENOMIC DNA]</scope>
    <source>
        <strain evidence="3 4">S1</strain>
    </source>
</reference>
<accession>A0ABW6ILU1</accession>
<sequence length="196" mass="21636">MNSADQDFWIVGRNGRYCDVQITEATRSLSRLHCIIKYFPQSRSWAILDGAFYTKEMQQALGKKSSHESGWIASDNGTFLNGRRVTAAPGNWDPISPDDRLQLGNLICSIAQSCDDTLQNYEAEIPRDTAAQSQLGTHIAEKTEAQAQPASMWTVLLDLLNWIQEKPSSWAEGLFKLGILIVLAATTAAIVIALHG</sequence>
<keyword evidence="1" id="KW-0472">Membrane</keyword>
<dbReference type="CDD" id="cd00060">
    <property type="entry name" value="FHA"/>
    <property type="match status" value="1"/>
</dbReference>
<dbReference type="InterPro" id="IPR000253">
    <property type="entry name" value="FHA_dom"/>
</dbReference>
<dbReference type="Gene3D" id="2.60.200.20">
    <property type="match status" value="1"/>
</dbReference>
<feature type="domain" description="FHA" evidence="2">
    <location>
        <begin position="9"/>
        <end position="85"/>
    </location>
</feature>
<evidence type="ECO:0000313" key="3">
    <source>
        <dbReference type="EMBL" id="MFE4108562.1"/>
    </source>
</evidence>
<organism evidence="3 4">
    <name type="scientific">Almyronema epifaneia S1</name>
    <dbReference type="NCBI Taxonomy" id="2991925"/>
    <lineage>
        <taxon>Bacteria</taxon>
        <taxon>Bacillati</taxon>
        <taxon>Cyanobacteriota</taxon>
        <taxon>Cyanophyceae</taxon>
        <taxon>Nodosilineales</taxon>
        <taxon>Nodosilineaceae</taxon>
        <taxon>Almyronema</taxon>
        <taxon>Almyronema epifaneia</taxon>
    </lineage>
</organism>
<dbReference type="Proteomes" id="UP001600165">
    <property type="component" value="Unassembled WGS sequence"/>
</dbReference>
<evidence type="ECO:0000313" key="4">
    <source>
        <dbReference type="Proteomes" id="UP001600165"/>
    </source>
</evidence>
<dbReference type="Pfam" id="PF00498">
    <property type="entry name" value="FHA"/>
    <property type="match status" value="1"/>
</dbReference>
<keyword evidence="1" id="KW-1133">Transmembrane helix</keyword>
<keyword evidence="1" id="KW-0812">Transmembrane</keyword>
<dbReference type="EMBL" id="JBHZOL010000115">
    <property type="protein sequence ID" value="MFE4108562.1"/>
    <property type="molecule type" value="Genomic_DNA"/>
</dbReference>
<dbReference type="SUPFAM" id="SSF49879">
    <property type="entry name" value="SMAD/FHA domain"/>
    <property type="match status" value="1"/>
</dbReference>
<comment type="caution">
    <text evidence="3">The sequence shown here is derived from an EMBL/GenBank/DDBJ whole genome shotgun (WGS) entry which is preliminary data.</text>
</comment>
<dbReference type="PROSITE" id="PS50006">
    <property type="entry name" value="FHA_DOMAIN"/>
    <property type="match status" value="1"/>
</dbReference>
<gene>
    <name evidence="3" type="ORF">ACFVKH_19975</name>
</gene>
<feature type="transmembrane region" description="Helical" evidence="1">
    <location>
        <begin position="174"/>
        <end position="194"/>
    </location>
</feature>
<keyword evidence="4" id="KW-1185">Reference proteome</keyword>
<evidence type="ECO:0000256" key="1">
    <source>
        <dbReference type="SAM" id="Phobius"/>
    </source>
</evidence>
<name>A0ABW6ILU1_9CYAN</name>
<protein>
    <submittedName>
        <fullName evidence="3">FHA domain-containing protein</fullName>
    </submittedName>
</protein>
<dbReference type="InterPro" id="IPR008984">
    <property type="entry name" value="SMAD_FHA_dom_sf"/>
</dbReference>
<evidence type="ECO:0000259" key="2">
    <source>
        <dbReference type="PROSITE" id="PS50006"/>
    </source>
</evidence>
<dbReference type="SMART" id="SM00240">
    <property type="entry name" value="FHA"/>
    <property type="match status" value="1"/>
</dbReference>
<proteinExistence type="predicted"/>